<name>A0A0C3A4L9_9AGAM</name>
<organism evidence="1 2">
    <name type="scientific">Scleroderma citrinum Foug A</name>
    <dbReference type="NCBI Taxonomy" id="1036808"/>
    <lineage>
        <taxon>Eukaryota</taxon>
        <taxon>Fungi</taxon>
        <taxon>Dikarya</taxon>
        <taxon>Basidiomycota</taxon>
        <taxon>Agaricomycotina</taxon>
        <taxon>Agaricomycetes</taxon>
        <taxon>Agaricomycetidae</taxon>
        <taxon>Boletales</taxon>
        <taxon>Sclerodermatineae</taxon>
        <taxon>Sclerodermataceae</taxon>
        <taxon>Scleroderma</taxon>
    </lineage>
</organism>
<reference evidence="2" key="2">
    <citation type="submission" date="2015-01" db="EMBL/GenBank/DDBJ databases">
        <title>Evolutionary Origins and Diversification of the Mycorrhizal Mutualists.</title>
        <authorList>
            <consortium name="DOE Joint Genome Institute"/>
            <consortium name="Mycorrhizal Genomics Consortium"/>
            <person name="Kohler A."/>
            <person name="Kuo A."/>
            <person name="Nagy L.G."/>
            <person name="Floudas D."/>
            <person name="Copeland A."/>
            <person name="Barry K.W."/>
            <person name="Cichocki N."/>
            <person name="Veneault-Fourrey C."/>
            <person name="LaButti K."/>
            <person name="Lindquist E.A."/>
            <person name="Lipzen A."/>
            <person name="Lundell T."/>
            <person name="Morin E."/>
            <person name="Murat C."/>
            <person name="Riley R."/>
            <person name="Ohm R."/>
            <person name="Sun H."/>
            <person name="Tunlid A."/>
            <person name="Henrissat B."/>
            <person name="Grigoriev I.V."/>
            <person name="Hibbett D.S."/>
            <person name="Martin F."/>
        </authorList>
    </citation>
    <scope>NUCLEOTIDE SEQUENCE [LARGE SCALE GENOMIC DNA]</scope>
    <source>
        <strain evidence="2">Foug A</strain>
    </source>
</reference>
<sequence>MLLIRPILAAKELRPGITGLFFRCQSEEHLHVRKVKNRLRSILDHGDLRIDTTTFSAADHASQHPANIQKPVMRENVSSKQTLEVDSCM</sequence>
<proteinExistence type="predicted"/>
<evidence type="ECO:0000313" key="2">
    <source>
        <dbReference type="Proteomes" id="UP000053989"/>
    </source>
</evidence>
<protein>
    <submittedName>
        <fullName evidence="1">Uncharacterized protein</fullName>
    </submittedName>
</protein>
<keyword evidence="2" id="KW-1185">Reference proteome</keyword>
<dbReference type="HOGENOM" id="CLU_2456099_0_0_1"/>
<reference evidence="1 2" key="1">
    <citation type="submission" date="2014-04" db="EMBL/GenBank/DDBJ databases">
        <authorList>
            <consortium name="DOE Joint Genome Institute"/>
            <person name="Kuo A."/>
            <person name="Kohler A."/>
            <person name="Nagy L.G."/>
            <person name="Floudas D."/>
            <person name="Copeland A."/>
            <person name="Barry K.W."/>
            <person name="Cichocki N."/>
            <person name="Veneault-Fourrey C."/>
            <person name="LaButti K."/>
            <person name="Lindquist E.A."/>
            <person name="Lipzen A."/>
            <person name="Lundell T."/>
            <person name="Morin E."/>
            <person name="Murat C."/>
            <person name="Sun H."/>
            <person name="Tunlid A."/>
            <person name="Henrissat B."/>
            <person name="Grigoriev I.V."/>
            <person name="Hibbett D.S."/>
            <person name="Martin F."/>
            <person name="Nordberg H.P."/>
            <person name="Cantor M.N."/>
            <person name="Hua S.X."/>
        </authorList>
    </citation>
    <scope>NUCLEOTIDE SEQUENCE [LARGE SCALE GENOMIC DNA]</scope>
    <source>
        <strain evidence="1 2">Foug A</strain>
    </source>
</reference>
<accession>A0A0C3A4L9</accession>
<gene>
    <name evidence="1" type="ORF">SCLCIDRAFT_990846</name>
</gene>
<dbReference type="Proteomes" id="UP000053989">
    <property type="component" value="Unassembled WGS sequence"/>
</dbReference>
<dbReference type="AlphaFoldDB" id="A0A0C3A4L9"/>
<evidence type="ECO:0000313" key="1">
    <source>
        <dbReference type="EMBL" id="KIM59642.1"/>
    </source>
</evidence>
<dbReference type="EMBL" id="KN822071">
    <property type="protein sequence ID" value="KIM59642.1"/>
    <property type="molecule type" value="Genomic_DNA"/>
</dbReference>
<dbReference type="InParanoid" id="A0A0C3A4L9"/>